<gene>
    <name evidence="10" type="ORF">B0I29_105185</name>
</gene>
<evidence type="ECO:0000256" key="7">
    <source>
        <dbReference type="ARBA" id="ARBA00022840"/>
    </source>
</evidence>
<evidence type="ECO:0000313" key="10">
    <source>
        <dbReference type="EMBL" id="RAK38238.1"/>
    </source>
</evidence>
<evidence type="ECO:0000256" key="6">
    <source>
        <dbReference type="ARBA" id="ARBA00022777"/>
    </source>
</evidence>
<dbReference type="EC" id="2.7.13.3" evidence="2"/>
<dbReference type="AlphaFoldDB" id="A0A327ZD75"/>
<evidence type="ECO:0000256" key="4">
    <source>
        <dbReference type="ARBA" id="ARBA00022679"/>
    </source>
</evidence>
<dbReference type="Gene3D" id="3.30.565.10">
    <property type="entry name" value="Histidine kinase-like ATPase, C-terminal domain"/>
    <property type="match status" value="1"/>
</dbReference>
<organism evidence="10 11">
    <name type="scientific">Actinoplanes lutulentus</name>
    <dbReference type="NCBI Taxonomy" id="1287878"/>
    <lineage>
        <taxon>Bacteria</taxon>
        <taxon>Bacillati</taxon>
        <taxon>Actinomycetota</taxon>
        <taxon>Actinomycetes</taxon>
        <taxon>Micromonosporales</taxon>
        <taxon>Micromonosporaceae</taxon>
        <taxon>Actinoplanes</taxon>
    </lineage>
</organism>
<dbReference type="PANTHER" id="PTHR24421:SF10">
    <property type="entry name" value="NITRATE_NITRITE SENSOR PROTEIN NARQ"/>
    <property type="match status" value="1"/>
</dbReference>
<protein>
    <recommendedName>
        <fullName evidence="2">histidine kinase</fullName>
        <ecNumber evidence="2">2.7.13.3</ecNumber>
    </recommendedName>
</protein>
<dbReference type="GO" id="GO:0046983">
    <property type="term" value="F:protein dimerization activity"/>
    <property type="evidence" value="ECO:0007669"/>
    <property type="project" value="InterPro"/>
</dbReference>
<evidence type="ECO:0000256" key="8">
    <source>
        <dbReference type="ARBA" id="ARBA00023012"/>
    </source>
</evidence>
<keyword evidence="11" id="KW-1185">Reference proteome</keyword>
<keyword evidence="8" id="KW-0902">Two-component regulatory system</keyword>
<dbReference type="Proteomes" id="UP000249341">
    <property type="component" value="Unassembled WGS sequence"/>
</dbReference>
<evidence type="ECO:0000256" key="2">
    <source>
        <dbReference type="ARBA" id="ARBA00012438"/>
    </source>
</evidence>
<dbReference type="GO" id="GO:0016020">
    <property type="term" value="C:membrane"/>
    <property type="evidence" value="ECO:0007669"/>
    <property type="project" value="InterPro"/>
</dbReference>
<evidence type="ECO:0000256" key="5">
    <source>
        <dbReference type="ARBA" id="ARBA00022741"/>
    </source>
</evidence>
<proteinExistence type="predicted"/>
<keyword evidence="5" id="KW-0547">Nucleotide-binding</keyword>
<dbReference type="EMBL" id="QLMJ01000005">
    <property type="protein sequence ID" value="RAK38238.1"/>
    <property type="molecule type" value="Genomic_DNA"/>
</dbReference>
<dbReference type="GO" id="GO:0005524">
    <property type="term" value="F:ATP binding"/>
    <property type="evidence" value="ECO:0007669"/>
    <property type="project" value="UniProtKB-KW"/>
</dbReference>
<evidence type="ECO:0000313" key="11">
    <source>
        <dbReference type="Proteomes" id="UP000249341"/>
    </source>
</evidence>
<keyword evidence="3" id="KW-0597">Phosphoprotein</keyword>
<evidence type="ECO:0000256" key="1">
    <source>
        <dbReference type="ARBA" id="ARBA00000085"/>
    </source>
</evidence>
<comment type="caution">
    <text evidence="10">The sequence shown here is derived from an EMBL/GenBank/DDBJ whole genome shotgun (WGS) entry which is preliminary data.</text>
</comment>
<feature type="domain" description="Signal transduction histidine kinase subgroup 3 dimerisation and phosphoacceptor" evidence="9">
    <location>
        <begin position="170"/>
        <end position="235"/>
    </location>
</feature>
<name>A0A327ZD75_9ACTN</name>
<comment type="catalytic activity">
    <reaction evidence="1">
        <text>ATP + protein L-histidine = ADP + protein N-phospho-L-histidine.</text>
        <dbReference type="EC" id="2.7.13.3"/>
    </reaction>
</comment>
<keyword evidence="7" id="KW-0067">ATP-binding</keyword>
<sequence length="378" mass="39443">MGRLFDVRETFTRMLLLNTSGVVYLLLAPRQTGVPVSGPQWTLAVGAFLAGVLLHRRPPLNMVAQTALFAVALATLDDTTINQVGTAWALGEMALWAPRGRYLWGTVGGVSIVYLIFNRQADGLTEALVGLCINLGLPVLIGTVVRTTRELGVQAERRMISEQRAARADERSAIARELHDVVAHHVASMVLRVGVAQHVLPKIDPAVDAVFDDVHRTGTAALADLRRLVAVLRDPDGVRGDAALTAIEPSALPAALDGAVETARLAGVIVEAEIDPAVASLDAVRGLAVLRLTQEALTNVAKHAGPASVARLSVVVRESDVEWGVADDGGSSAAGASLGGGHGLIGMRERVAVLGGTLTAGPSGKGWRVAAVLPGETS</sequence>
<dbReference type="SUPFAM" id="SSF55874">
    <property type="entry name" value="ATPase domain of HSP90 chaperone/DNA topoisomerase II/histidine kinase"/>
    <property type="match status" value="1"/>
</dbReference>
<dbReference type="RefSeq" id="WP_181557798.1">
    <property type="nucleotide sequence ID" value="NZ_JACHWI010000002.1"/>
</dbReference>
<dbReference type="InterPro" id="IPR036890">
    <property type="entry name" value="HATPase_C_sf"/>
</dbReference>
<accession>A0A327ZD75</accession>
<dbReference type="Pfam" id="PF07730">
    <property type="entry name" value="HisKA_3"/>
    <property type="match status" value="1"/>
</dbReference>
<evidence type="ECO:0000256" key="3">
    <source>
        <dbReference type="ARBA" id="ARBA00022553"/>
    </source>
</evidence>
<dbReference type="InterPro" id="IPR050482">
    <property type="entry name" value="Sensor_HK_TwoCompSys"/>
</dbReference>
<dbReference type="Gene3D" id="1.20.5.1930">
    <property type="match status" value="1"/>
</dbReference>
<dbReference type="PANTHER" id="PTHR24421">
    <property type="entry name" value="NITRATE/NITRITE SENSOR PROTEIN NARX-RELATED"/>
    <property type="match status" value="1"/>
</dbReference>
<keyword evidence="6 10" id="KW-0418">Kinase</keyword>
<keyword evidence="4" id="KW-0808">Transferase</keyword>
<reference evidence="10 11" key="1">
    <citation type="submission" date="2018-06" db="EMBL/GenBank/DDBJ databases">
        <title>Genomic Encyclopedia of Type Strains, Phase III (KMG-III): the genomes of soil and plant-associated and newly described type strains.</title>
        <authorList>
            <person name="Whitman W."/>
        </authorList>
    </citation>
    <scope>NUCLEOTIDE SEQUENCE [LARGE SCALE GENOMIC DNA]</scope>
    <source>
        <strain evidence="10 11">CGMCC 4.7090</strain>
    </source>
</reference>
<dbReference type="GO" id="GO:0000155">
    <property type="term" value="F:phosphorelay sensor kinase activity"/>
    <property type="evidence" value="ECO:0007669"/>
    <property type="project" value="InterPro"/>
</dbReference>
<dbReference type="CDD" id="cd16917">
    <property type="entry name" value="HATPase_UhpB-NarQ-NarX-like"/>
    <property type="match status" value="1"/>
</dbReference>
<dbReference type="InterPro" id="IPR011712">
    <property type="entry name" value="Sig_transdc_His_kin_sub3_dim/P"/>
</dbReference>
<evidence type="ECO:0000259" key="9">
    <source>
        <dbReference type="Pfam" id="PF07730"/>
    </source>
</evidence>